<comment type="caution">
    <text evidence="7">The sequence shown here is derived from an EMBL/GenBank/DDBJ whole genome shotgun (WGS) entry which is preliminary data.</text>
</comment>
<accession>A0ABR2WJY5</accession>
<dbReference type="Proteomes" id="UP001479436">
    <property type="component" value="Unassembled WGS sequence"/>
</dbReference>
<reference evidence="7 8" key="1">
    <citation type="submission" date="2023-04" db="EMBL/GenBank/DDBJ databases">
        <title>Genome of Basidiobolus ranarum AG-B5.</title>
        <authorList>
            <person name="Stajich J.E."/>
            <person name="Carter-House D."/>
            <person name="Gryganskyi A."/>
        </authorList>
    </citation>
    <scope>NUCLEOTIDE SEQUENCE [LARGE SCALE GENOMIC DNA]</scope>
    <source>
        <strain evidence="7 8">AG-B5</strain>
    </source>
</reference>
<keyword evidence="4 6" id="KW-0472">Membrane</keyword>
<dbReference type="PANTHER" id="PTHR47804">
    <property type="entry name" value="60S RIBOSOMAL PROTEIN L19"/>
    <property type="match status" value="1"/>
</dbReference>
<feature type="transmembrane region" description="Helical" evidence="6">
    <location>
        <begin position="155"/>
        <end position="176"/>
    </location>
</feature>
<keyword evidence="2 6" id="KW-0812">Transmembrane</keyword>
<sequence>MSNNLNLSITIPPEAFTHESAENSPTETVFEMGSDPTSYIDQSTNSPPKPKHVIINSPLQRTSYEKSGLATQSLEQAQPERSHFSQLKDFFADFSSRVSVANQYAFQVSSAVLIASLATFVPALYIHGSNWVGITIVVVLQESFGASLQQGLLRAIGTVVSGLFSILLIFIAREFPNSVKSWLAPMFLAISLFIFTYIFVYIKKKVPRAGYIGSIGPITMQVVMLAGYEDLINNKNDVVAIGFRRIACVLSGVLIGMLFSSLVFPQKASHALRENLGNIMGDITKMYSSISGVAEEFYSNGTLPTQGGIMAGVGRRLSIHRTLSVQPVQMKSPNVHVPIMSLDEARDCASEIITKLTKQLTRIDIASNEYLIQVPLHFLRNRHGRDLERARRYRSAIQHMQEMVYPFMSLTYLVPITGLTSAHINDDRDSVESATIDGIDDRVMSAYSSRTMYEFSRLMLIVMRRSSEMLLDRSSKMHKCYGQWDDMRELLECAHQEVSSELDKVLEQLRGNTDRVPELVAYYGFLTRAEACWKALTRAVTSFSSFPEMDD</sequence>
<keyword evidence="8" id="KW-1185">Reference proteome</keyword>
<proteinExistence type="predicted"/>
<name>A0ABR2WJY5_9FUNG</name>
<evidence type="ECO:0000256" key="3">
    <source>
        <dbReference type="ARBA" id="ARBA00022989"/>
    </source>
</evidence>
<dbReference type="PANTHER" id="PTHR47804:SF3">
    <property type="entry name" value="PROTEIN BRE4"/>
    <property type="match status" value="1"/>
</dbReference>
<organism evidence="7 8">
    <name type="scientific">Basidiobolus ranarum</name>
    <dbReference type="NCBI Taxonomy" id="34480"/>
    <lineage>
        <taxon>Eukaryota</taxon>
        <taxon>Fungi</taxon>
        <taxon>Fungi incertae sedis</taxon>
        <taxon>Zoopagomycota</taxon>
        <taxon>Entomophthoromycotina</taxon>
        <taxon>Basidiobolomycetes</taxon>
        <taxon>Basidiobolales</taxon>
        <taxon>Basidiobolaceae</taxon>
        <taxon>Basidiobolus</taxon>
    </lineage>
</organism>
<evidence type="ECO:0000313" key="8">
    <source>
        <dbReference type="Proteomes" id="UP001479436"/>
    </source>
</evidence>
<feature type="region of interest" description="Disordered" evidence="5">
    <location>
        <begin position="18"/>
        <end position="51"/>
    </location>
</feature>
<protein>
    <recommendedName>
        <fullName evidence="9">DUF2421 domain-containing protein</fullName>
    </recommendedName>
</protein>
<evidence type="ECO:0000256" key="6">
    <source>
        <dbReference type="SAM" id="Phobius"/>
    </source>
</evidence>
<dbReference type="InterPro" id="IPR052430">
    <property type="entry name" value="IVT-Associated"/>
</dbReference>
<keyword evidence="3 6" id="KW-1133">Transmembrane helix</keyword>
<comment type="subcellular location">
    <subcellularLocation>
        <location evidence="1">Membrane</location>
        <topology evidence="1">Multi-pass membrane protein</topology>
    </subcellularLocation>
</comment>
<dbReference type="Pfam" id="PF11744">
    <property type="entry name" value="ALMT"/>
    <property type="match status" value="1"/>
</dbReference>
<feature type="transmembrane region" description="Helical" evidence="6">
    <location>
        <begin position="182"/>
        <end position="202"/>
    </location>
</feature>
<feature type="transmembrane region" description="Helical" evidence="6">
    <location>
        <begin position="243"/>
        <end position="264"/>
    </location>
</feature>
<feature type="transmembrane region" description="Helical" evidence="6">
    <location>
        <begin position="209"/>
        <end position="228"/>
    </location>
</feature>
<feature type="compositionally biased region" description="Polar residues" evidence="5">
    <location>
        <begin position="35"/>
        <end position="46"/>
    </location>
</feature>
<evidence type="ECO:0000313" key="7">
    <source>
        <dbReference type="EMBL" id="KAK9761786.1"/>
    </source>
</evidence>
<evidence type="ECO:0008006" key="9">
    <source>
        <dbReference type="Google" id="ProtNLM"/>
    </source>
</evidence>
<evidence type="ECO:0000256" key="5">
    <source>
        <dbReference type="SAM" id="MobiDB-lite"/>
    </source>
</evidence>
<dbReference type="EMBL" id="JASJQH010001221">
    <property type="protein sequence ID" value="KAK9761786.1"/>
    <property type="molecule type" value="Genomic_DNA"/>
</dbReference>
<gene>
    <name evidence="7" type="ORF">K7432_013059</name>
</gene>
<feature type="transmembrane region" description="Helical" evidence="6">
    <location>
        <begin position="104"/>
        <end position="125"/>
    </location>
</feature>
<evidence type="ECO:0000256" key="4">
    <source>
        <dbReference type="ARBA" id="ARBA00023136"/>
    </source>
</evidence>
<dbReference type="InterPro" id="IPR020966">
    <property type="entry name" value="ALMT"/>
</dbReference>
<evidence type="ECO:0000256" key="2">
    <source>
        <dbReference type="ARBA" id="ARBA00022692"/>
    </source>
</evidence>
<evidence type="ECO:0000256" key="1">
    <source>
        <dbReference type="ARBA" id="ARBA00004141"/>
    </source>
</evidence>